<dbReference type="GO" id="GO:0005543">
    <property type="term" value="F:phospholipid binding"/>
    <property type="evidence" value="ECO:0007669"/>
    <property type="project" value="TreeGrafter"/>
</dbReference>
<dbReference type="Proteomes" id="UP000504638">
    <property type="component" value="Unplaced"/>
</dbReference>
<dbReference type="GO" id="GO:0031369">
    <property type="term" value="F:translation initiation factor binding"/>
    <property type="evidence" value="ECO:0007669"/>
    <property type="project" value="TreeGrafter"/>
</dbReference>
<keyword evidence="6" id="KW-0811">Translocation</keyword>
<comment type="subcellular location">
    <subcellularLocation>
        <location evidence="1">Nucleus</location>
        <location evidence="1">Nuclear pore complex</location>
    </subcellularLocation>
</comment>
<feature type="compositionally biased region" description="Polar residues" evidence="12">
    <location>
        <begin position="10"/>
        <end position="26"/>
    </location>
</feature>
<evidence type="ECO:0000256" key="2">
    <source>
        <dbReference type="ARBA" id="ARBA00011056"/>
    </source>
</evidence>
<evidence type="ECO:0000313" key="14">
    <source>
        <dbReference type="Proteomes" id="UP000504638"/>
    </source>
</evidence>
<keyword evidence="5" id="KW-0653">Protein transport</keyword>
<evidence type="ECO:0000256" key="12">
    <source>
        <dbReference type="SAM" id="MobiDB-lite"/>
    </source>
</evidence>
<reference evidence="15" key="2">
    <citation type="submission" date="2020-04" db="EMBL/GenBank/DDBJ databases">
        <authorList>
            <consortium name="NCBI Genome Project"/>
        </authorList>
    </citation>
    <scope>NUCLEOTIDE SEQUENCE</scope>
    <source>
        <strain evidence="15">CBS 781.70</strain>
    </source>
</reference>
<keyword evidence="4" id="KW-0509">mRNA transport</keyword>
<dbReference type="InterPro" id="IPR012476">
    <property type="entry name" value="GLE1"/>
</dbReference>
<protein>
    <recommendedName>
        <fullName evidence="9">mRNA export factor GLE1</fullName>
    </recommendedName>
    <alternativeName>
        <fullName evidence="10">Nucleoporin GLE1</fullName>
    </alternativeName>
</protein>
<dbReference type="OrthoDB" id="420884at2759"/>
<comment type="similarity">
    <text evidence="2">Belongs to the GLE1 family.</text>
</comment>
<gene>
    <name evidence="13 15" type="ORF">P152DRAFT_510289</name>
</gene>
<evidence type="ECO:0000256" key="5">
    <source>
        <dbReference type="ARBA" id="ARBA00022927"/>
    </source>
</evidence>
<evidence type="ECO:0000256" key="4">
    <source>
        <dbReference type="ARBA" id="ARBA00022816"/>
    </source>
</evidence>
<dbReference type="GO" id="GO:0000822">
    <property type="term" value="F:inositol hexakisphosphate binding"/>
    <property type="evidence" value="ECO:0007669"/>
    <property type="project" value="TreeGrafter"/>
</dbReference>
<keyword evidence="7" id="KW-0906">Nuclear pore complex</keyword>
<reference evidence="15" key="3">
    <citation type="submission" date="2025-04" db="UniProtKB">
        <authorList>
            <consortium name="RefSeq"/>
        </authorList>
    </citation>
    <scope>IDENTIFICATION</scope>
    <source>
        <strain evidence="15">CBS 781.70</strain>
    </source>
</reference>
<proteinExistence type="inferred from homology"/>
<evidence type="ECO:0000256" key="11">
    <source>
        <dbReference type="SAM" id="Coils"/>
    </source>
</evidence>
<dbReference type="InterPro" id="IPR038506">
    <property type="entry name" value="GLE1-like_sf"/>
</dbReference>
<feature type="compositionally biased region" description="Polar residues" evidence="12">
    <location>
        <begin position="45"/>
        <end position="64"/>
    </location>
</feature>
<accession>A0A6G1GGC7</accession>
<dbReference type="RefSeq" id="XP_033538592.1">
    <property type="nucleotide sequence ID" value="XM_033682651.1"/>
</dbReference>
<sequence length="602" mass="67617">MDETHPIQPPSTYQTLNGAHSSPNRDPSSDGKRCTPNGVHIPASGSLSTPTRSDNQSPSRQLLSDSRRYSSRKMTRESLESPSQQLLIEVSRMYQDEAHQFQMKLEQKDAEQRKAHRAALEQAAREHEKVRQGAERARQLFLMEAEAAQKRREEAEIQALETARRRKEEQEERLRRQKEMLEMQRREDERQKMETREREIQEAAEERLRVESEAKAKVEREAQEKAIREKAEAELKAKAQTAAAKPTTAAVPARLPVTPSTLLSQSNASPSGLPIVSAVAEREATHNVYLEIHKNLKDLRKFVVTESKKDPKLKIELGEMRREITKTVGTITTENSKNIQRANHILTILRNSMVYPSPPVPAAKYLPPSHLPTSPSHPPLLPSLLLYYTSILSKTLLRQFSTEASIAPSAADPIAFLAATIFSDPSIQPFGTSLLPILLAKLHRHAPVLFGIYGPENTRAGRARLGWPRDGPDGYVSPQDYAESLAGLAAGYAALSLRDFSRSKKQNPLPNREFWTCLARLVNTPPEEAGESHFVAVKGLISSEKFAERVVRFWGEAGRALLRRAVREWPEECRARGAKRGSGWAALLVVPEVWEKELKLVV</sequence>
<evidence type="ECO:0000256" key="8">
    <source>
        <dbReference type="ARBA" id="ARBA00023242"/>
    </source>
</evidence>
<dbReference type="GO" id="GO:0044614">
    <property type="term" value="C:nuclear pore cytoplasmic filaments"/>
    <property type="evidence" value="ECO:0007669"/>
    <property type="project" value="TreeGrafter"/>
</dbReference>
<dbReference type="AlphaFoldDB" id="A0A6G1GGC7"/>
<evidence type="ECO:0000256" key="10">
    <source>
        <dbReference type="ARBA" id="ARBA00029983"/>
    </source>
</evidence>
<dbReference type="GO" id="GO:0016973">
    <property type="term" value="P:poly(A)+ mRNA export from nucleus"/>
    <property type="evidence" value="ECO:0007669"/>
    <property type="project" value="InterPro"/>
</dbReference>
<keyword evidence="8" id="KW-0539">Nucleus</keyword>
<dbReference type="EMBL" id="ML975149">
    <property type="protein sequence ID" value="KAF1816961.1"/>
    <property type="molecule type" value="Genomic_DNA"/>
</dbReference>
<keyword evidence="3" id="KW-0813">Transport</keyword>
<evidence type="ECO:0000256" key="6">
    <source>
        <dbReference type="ARBA" id="ARBA00023010"/>
    </source>
</evidence>
<evidence type="ECO:0000256" key="3">
    <source>
        <dbReference type="ARBA" id="ARBA00022448"/>
    </source>
</evidence>
<keyword evidence="14" id="KW-1185">Reference proteome</keyword>
<name>A0A6G1GGC7_9PEZI</name>
<keyword evidence="11" id="KW-0175">Coiled coil</keyword>
<evidence type="ECO:0000313" key="13">
    <source>
        <dbReference type="EMBL" id="KAF1816961.1"/>
    </source>
</evidence>
<dbReference type="GO" id="GO:0005737">
    <property type="term" value="C:cytoplasm"/>
    <property type="evidence" value="ECO:0007669"/>
    <property type="project" value="TreeGrafter"/>
</dbReference>
<reference evidence="13 15" key="1">
    <citation type="submission" date="2020-01" db="EMBL/GenBank/DDBJ databases">
        <authorList>
            <consortium name="DOE Joint Genome Institute"/>
            <person name="Haridas S."/>
            <person name="Albert R."/>
            <person name="Binder M."/>
            <person name="Bloem J."/>
            <person name="Labutti K."/>
            <person name="Salamov A."/>
            <person name="Andreopoulos B."/>
            <person name="Baker S.E."/>
            <person name="Barry K."/>
            <person name="Bills G."/>
            <person name="Bluhm B.H."/>
            <person name="Cannon C."/>
            <person name="Castanera R."/>
            <person name="Culley D.E."/>
            <person name="Daum C."/>
            <person name="Ezra D."/>
            <person name="Gonzalez J.B."/>
            <person name="Henrissat B."/>
            <person name="Kuo A."/>
            <person name="Liang C."/>
            <person name="Lipzen A."/>
            <person name="Lutzoni F."/>
            <person name="Magnuson J."/>
            <person name="Mondo S."/>
            <person name="Nolan M."/>
            <person name="Ohm R."/>
            <person name="Pangilinan J."/>
            <person name="Park H.-J."/>
            <person name="Ramirez L."/>
            <person name="Alfaro M."/>
            <person name="Sun H."/>
            <person name="Tritt A."/>
            <person name="Yoshinaga Y."/>
            <person name="Zwiers L.-H."/>
            <person name="Turgeon B.G."/>
            <person name="Goodwin S.B."/>
            <person name="Spatafora J.W."/>
            <person name="Crous P.W."/>
            <person name="Grigoriev I.V."/>
        </authorList>
    </citation>
    <scope>NUCLEOTIDE SEQUENCE</scope>
    <source>
        <strain evidence="13 15">CBS 781.70</strain>
    </source>
</reference>
<dbReference type="GO" id="GO:0015031">
    <property type="term" value="P:protein transport"/>
    <property type="evidence" value="ECO:0007669"/>
    <property type="project" value="UniProtKB-KW"/>
</dbReference>
<evidence type="ECO:0000256" key="7">
    <source>
        <dbReference type="ARBA" id="ARBA00023132"/>
    </source>
</evidence>
<evidence type="ECO:0000256" key="1">
    <source>
        <dbReference type="ARBA" id="ARBA00004567"/>
    </source>
</evidence>
<dbReference type="Gene3D" id="1.25.40.510">
    <property type="entry name" value="GLE1-like"/>
    <property type="match status" value="1"/>
</dbReference>
<feature type="coiled-coil region" evidence="11">
    <location>
        <begin position="117"/>
        <end position="221"/>
    </location>
</feature>
<evidence type="ECO:0000256" key="9">
    <source>
        <dbReference type="ARBA" id="ARBA00026227"/>
    </source>
</evidence>
<dbReference type="Pfam" id="PF07817">
    <property type="entry name" value="GLE1"/>
    <property type="match status" value="1"/>
</dbReference>
<organism evidence="13">
    <name type="scientific">Eremomyces bilateralis CBS 781.70</name>
    <dbReference type="NCBI Taxonomy" id="1392243"/>
    <lineage>
        <taxon>Eukaryota</taxon>
        <taxon>Fungi</taxon>
        <taxon>Dikarya</taxon>
        <taxon>Ascomycota</taxon>
        <taxon>Pezizomycotina</taxon>
        <taxon>Dothideomycetes</taxon>
        <taxon>Dothideomycetes incertae sedis</taxon>
        <taxon>Eremomycetales</taxon>
        <taxon>Eremomycetaceae</taxon>
        <taxon>Eremomyces</taxon>
    </lineage>
</organism>
<dbReference type="PANTHER" id="PTHR12960:SF0">
    <property type="entry name" value="MRNA EXPORT FACTOR GLE1"/>
    <property type="match status" value="1"/>
</dbReference>
<dbReference type="PANTHER" id="PTHR12960">
    <property type="entry name" value="GLE-1-RELATED"/>
    <property type="match status" value="1"/>
</dbReference>
<feature type="region of interest" description="Disordered" evidence="12">
    <location>
        <begin position="1"/>
        <end position="84"/>
    </location>
</feature>
<evidence type="ECO:0000313" key="15">
    <source>
        <dbReference type="RefSeq" id="XP_033538592.1"/>
    </source>
</evidence>
<dbReference type="GeneID" id="54423221"/>